<protein>
    <submittedName>
        <fullName evidence="2">Uncharacterized protein</fullName>
    </submittedName>
</protein>
<dbReference type="OrthoDB" id="309853at2759"/>
<dbReference type="Proteomes" id="UP000692954">
    <property type="component" value="Unassembled WGS sequence"/>
</dbReference>
<gene>
    <name evidence="2" type="ORF">PSON_ATCC_30995.1.T0460190</name>
</gene>
<evidence type="ECO:0000313" key="3">
    <source>
        <dbReference type="Proteomes" id="UP000692954"/>
    </source>
</evidence>
<feature type="compositionally biased region" description="Low complexity" evidence="1">
    <location>
        <begin position="160"/>
        <end position="186"/>
    </location>
</feature>
<sequence length="300" mass="35066">MSTIEKQIQKQRKLSNEFEYTYNSQETHSNSSFFDEERSQDFDNDNSSIEESFSDTWEMSSICTENSQNPRSIEENQKYRPIRQQASPNRTMKRDYPVKEGGEFVDSESNSKNCNSGECIAIDVLGHRSIGNTSKKDKKLQKLINKQVEEGNSNNNYWPQQQNQSHQISQHSIQLRQNNQFQQQRESVQESKQISKCQKVTLAYLVMEREVEKKAYTKAINFIQNYMSNCKQDEVIQMIAETYKVMLIPDQQLQQLASVLNKEDRLFQLNISLLRLNLPHNLHPFAVKADSKLRKCLLGY</sequence>
<feature type="region of interest" description="Disordered" evidence="1">
    <location>
        <begin position="151"/>
        <end position="187"/>
    </location>
</feature>
<evidence type="ECO:0000313" key="2">
    <source>
        <dbReference type="EMBL" id="CAD8084297.1"/>
    </source>
</evidence>
<feature type="compositionally biased region" description="Polar residues" evidence="1">
    <location>
        <begin position="21"/>
        <end position="33"/>
    </location>
</feature>
<comment type="caution">
    <text evidence="2">The sequence shown here is derived from an EMBL/GenBank/DDBJ whole genome shotgun (WGS) entry which is preliminary data.</text>
</comment>
<name>A0A8S1MTD8_9CILI</name>
<feature type="region of interest" description="Disordered" evidence="1">
    <location>
        <begin position="1"/>
        <end position="96"/>
    </location>
</feature>
<reference evidence="2" key="1">
    <citation type="submission" date="2021-01" db="EMBL/GenBank/DDBJ databases">
        <authorList>
            <consortium name="Genoscope - CEA"/>
            <person name="William W."/>
        </authorList>
    </citation>
    <scope>NUCLEOTIDE SEQUENCE</scope>
</reference>
<feature type="compositionally biased region" description="Polar residues" evidence="1">
    <location>
        <begin position="45"/>
        <end position="71"/>
    </location>
</feature>
<keyword evidence="3" id="KW-1185">Reference proteome</keyword>
<dbReference type="EMBL" id="CAJJDN010000046">
    <property type="protein sequence ID" value="CAD8084297.1"/>
    <property type="molecule type" value="Genomic_DNA"/>
</dbReference>
<evidence type="ECO:0000256" key="1">
    <source>
        <dbReference type="SAM" id="MobiDB-lite"/>
    </source>
</evidence>
<organism evidence="2 3">
    <name type="scientific">Paramecium sonneborni</name>
    <dbReference type="NCBI Taxonomy" id="65129"/>
    <lineage>
        <taxon>Eukaryota</taxon>
        <taxon>Sar</taxon>
        <taxon>Alveolata</taxon>
        <taxon>Ciliophora</taxon>
        <taxon>Intramacronucleata</taxon>
        <taxon>Oligohymenophorea</taxon>
        <taxon>Peniculida</taxon>
        <taxon>Parameciidae</taxon>
        <taxon>Paramecium</taxon>
    </lineage>
</organism>
<dbReference type="AlphaFoldDB" id="A0A8S1MTD8"/>
<accession>A0A8S1MTD8</accession>
<proteinExistence type="predicted"/>